<gene>
    <name evidence="1" type="ORF">WUBG_13086</name>
</gene>
<evidence type="ECO:0000313" key="1">
    <source>
        <dbReference type="EMBL" id="EJW76006.1"/>
    </source>
</evidence>
<protein>
    <submittedName>
        <fullName evidence="1">Uncharacterized protein</fullName>
    </submittedName>
</protein>
<organism evidence="1 2">
    <name type="scientific">Wuchereria bancrofti</name>
    <dbReference type="NCBI Taxonomy" id="6293"/>
    <lineage>
        <taxon>Eukaryota</taxon>
        <taxon>Metazoa</taxon>
        <taxon>Ecdysozoa</taxon>
        <taxon>Nematoda</taxon>
        <taxon>Chromadorea</taxon>
        <taxon>Rhabditida</taxon>
        <taxon>Spirurina</taxon>
        <taxon>Spiruromorpha</taxon>
        <taxon>Filarioidea</taxon>
        <taxon>Onchocercidae</taxon>
        <taxon>Wuchereria</taxon>
    </lineage>
</organism>
<dbReference type="AlphaFoldDB" id="J9E1B6"/>
<sequence>MTNTKRKTERFSAYRALFKNINLKKYNEEEKKGQKDDSNTHAHIHAHANTHAYIHAHAYATQYCNANNTILDSSIF</sequence>
<dbReference type="EMBL" id="ADBV01009713">
    <property type="protein sequence ID" value="EJW76006.1"/>
    <property type="molecule type" value="Genomic_DNA"/>
</dbReference>
<comment type="caution">
    <text evidence="1">The sequence shown here is derived from an EMBL/GenBank/DDBJ whole genome shotgun (WGS) entry which is preliminary data.</text>
</comment>
<reference evidence="2" key="1">
    <citation type="submission" date="2012-08" db="EMBL/GenBank/DDBJ databases">
        <title>The Genome Sequence of Wuchereria bancrofti.</title>
        <authorList>
            <person name="Nutman T.B."/>
            <person name="Fink D.L."/>
            <person name="Russ C."/>
            <person name="Young S."/>
            <person name="Zeng Q."/>
            <person name="Koehrsen M."/>
            <person name="Alvarado L."/>
            <person name="Berlin A."/>
            <person name="Chapman S.B."/>
            <person name="Chen Z."/>
            <person name="Freedman E."/>
            <person name="Gellesch M."/>
            <person name="Goldberg J."/>
            <person name="Griggs A."/>
            <person name="Gujja S."/>
            <person name="Heilman E.R."/>
            <person name="Heiman D."/>
            <person name="Hepburn T."/>
            <person name="Howarth C."/>
            <person name="Jen D."/>
            <person name="Larson L."/>
            <person name="Lewis B."/>
            <person name="Mehta T."/>
            <person name="Park D."/>
            <person name="Pearson M."/>
            <person name="Roberts A."/>
            <person name="Saif S."/>
            <person name="Shea T."/>
            <person name="Shenoy N."/>
            <person name="Sisk P."/>
            <person name="Stolte C."/>
            <person name="Sykes S."/>
            <person name="Walk T."/>
            <person name="White J."/>
            <person name="Yandava C."/>
            <person name="Haas B."/>
            <person name="Henn M.R."/>
            <person name="Nusbaum C."/>
            <person name="Birren B."/>
        </authorList>
    </citation>
    <scope>NUCLEOTIDE SEQUENCE [LARGE SCALE GENOMIC DNA]</scope>
    <source>
        <strain evidence="2">NA</strain>
    </source>
</reference>
<dbReference type="Proteomes" id="UP000004810">
    <property type="component" value="Unassembled WGS sequence"/>
</dbReference>
<accession>J9E1B6</accession>
<name>J9E1B6_WUCBA</name>
<proteinExistence type="predicted"/>
<evidence type="ECO:0000313" key="2">
    <source>
        <dbReference type="Proteomes" id="UP000004810"/>
    </source>
</evidence>
<feature type="non-terminal residue" evidence="1">
    <location>
        <position position="76"/>
    </location>
</feature>